<dbReference type="STRING" id="216938.SHELI_v1c09220"/>
<feature type="chain" id="PRO_5008554047" description="Lipoprotein" evidence="2">
    <location>
        <begin position="22"/>
        <end position="223"/>
    </location>
</feature>
<sequence>MKKLLSLIASLSLLSTLASNAISCNKNTGTNESQTNQSSSSNQSDNNKVIDQKISLESIAVKELMPISNSIDDAKNEAKTILKRFRNDIKEKSDYEFLDSYFSRSTPLYSGWITVRAITTSKIVKGEVTFTLKYVDDRKNIAMVDSDMYSRAGSEEEAKNLFIQWTKKLSPDAEINIDYTMGDIYFESGYGYGNGYYYTSMEATRDSIFLKGSKMRISVQESR</sequence>
<dbReference type="Pfam" id="PF05215">
    <property type="entry name" value="Spiralin"/>
    <property type="match status" value="1"/>
</dbReference>
<organism evidence="3 4">
    <name type="scientific">Spiroplasma helicoides</name>
    <dbReference type="NCBI Taxonomy" id="216938"/>
    <lineage>
        <taxon>Bacteria</taxon>
        <taxon>Bacillati</taxon>
        <taxon>Mycoplasmatota</taxon>
        <taxon>Mollicutes</taxon>
        <taxon>Entomoplasmatales</taxon>
        <taxon>Spiroplasmataceae</taxon>
        <taxon>Spiroplasma</taxon>
    </lineage>
</organism>
<feature type="region of interest" description="Disordered" evidence="1">
    <location>
        <begin position="28"/>
        <end position="47"/>
    </location>
</feature>
<dbReference type="OrthoDB" id="9775118at2"/>
<dbReference type="KEGG" id="shj:SHELI_v1c09220"/>
<keyword evidence="2" id="KW-0732">Signal</keyword>
<reference evidence="3 4" key="1">
    <citation type="submission" date="2016-08" db="EMBL/GenBank/DDBJ databases">
        <title>Complete genome sequence of Spiroplasma helicoides TABS-2 (DSM 22551).</title>
        <authorList>
            <person name="Shen W.-Y."/>
            <person name="Lo W.-S."/>
            <person name="Lai Y.-C."/>
            <person name="Kuo C.-H."/>
        </authorList>
    </citation>
    <scope>NUCLEOTIDE SEQUENCE [LARGE SCALE GENOMIC DNA]</scope>
    <source>
        <strain evidence="3 4">TABS-2</strain>
    </source>
</reference>
<dbReference type="InterPro" id="IPR007880">
    <property type="entry name" value="Spiralin"/>
</dbReference>
<accession>A0A1B3SLR1</accession>
<name>A0A1B3SLR1_9MOLU</name>
<evidence type="ECO:0000313" key="4">
    <source>
        <dbReference type="Proteomes" id="UP000094378"/>
    </source>
</evidence>
<dbReference type="GO" id="GO:0016020">
    <property type="term" value="C:membrane"/>
    <property type="evidence" value="ECO:0007669"/>
    <property type="project" value="InterPro"/>
</dbReference>
<evidence type="ECO:0000256" key="1">
    <source>
        <dbReference type="SAM" id="MobiDB-lite"/>
    </source>
</evidence>
<feature type="signal peptide" evidence="2">
    <location>
        <begin position="1"/>
        <end position="21"/>
    </location>
</feature>
<evidence type="ECO:0000256" key="2">
    <source>
        <dbReference type="SAM" id="SignalP"/>
    </source>
</evidence>
<gene>
    <name evidence="3" type="ORF">SHELI_v1c09220</name>
</gene>
<evidence type="ECO:0000313" key="3">
    <source>
        <dbReference type="EMBL" id="AOG60871.1"/>
    </source>
</evidence>
<dbReference type="RefSeq" id="WP_069117138.1">
    <property type="nucleotide sequence ID" value="NZ_CP017015.1"/>
</dbReference>
<dbReference type="EMBL" id="CP017015">
    <property type="protein sequence ID" value="AOG60871.1"/>
    <property type="molecule type" value="Genomic_DNA"/>
</dbReference>
<keyword evidence="4" id="KW-1185">Reference proteome</keyword>
<dbReference type="AlphaFoldDB" id="A0A1B3SLR1"/>
<dbReference type="Proteomes" id="UP000094378">
    <property type="component" value="Chromosome"/>
</dbReference>
<proteinExistence type="predicted"/>
<evidence type="ECO:0008006" key="5">
    <source>
        <dbReference type="Google" id="ProtNLM"/>
    </source>
</evidence>
<protein>
    <recommendedName>
        <fullName evidence="5">Lipoprotein</fullName>
    </recommendedName>
</protein>